<dbReference type="Proteomes" id="UP001431429">
    <property type="component" value="Unassembled WGS sequence"/>
</dbReference>
<organism evidence="1 2">
    <name type="scientific">Streptomyces albipurpureus</name>
    <dbReference type="NCBI Taxonomy" id="2897419"/>
    <lineage>
        <taxon>Bacteria</taxon>
        <taxon>Bacillati</taxon>
        <taxon>Actinomycetota</taxon>
        <taxon>Actinomycetes</taxon>
        <taxon>Kitasatosporales</taxon>
        <taxon>Streptomycetaceae</taxon>
        <taxon>Streptomyces</taxon>
    </lineage>
</organism>
<gene>
    <name evidence="1" type="ORF">NBG84_30635</name>
</gene>
<dbReference type="EMBL" id="JAMQAW010000042">
    <property type="protein sequence ID" value="MCM2392591.1"/>
    <property type="molecule type" value="Genomic_DNA"/>
</dbReference>
<evidence type="ECO:0000313" key="1">
    <source>
        <dbReference type="EMBL" id="MCM2392591.1"/>
    </source>
</evidence>
<comment type="caution">
    <text evidence="1">The sequence shown here is derived from an EMBL/GenBank/DDBJ whole genome shotgun (WGS) entry which is preliminary data.</text>
</comment>
<name>A0ABT0UZL2_9ACTN</name>
<reference evidence="1" key="1">
    <citation type="submission" date="2022-06" db="EMBL/GenBank/DDBJ databases">
        <title>Genome public.</title>
        <authorList>
            <person name="Sun Q."/>
        </authorList>
    </citation>
    <scope>NUCLEOTIDE SEQUENCE</scope>
    <source>
        <strain evidence="1">CWNU-1</strain>
    </source>
</reference>
<keyword evidence="2" id="KW-1185">Reference proteome</keyword>
<dbReference type="RefSeq" id="WP_250922917.1">
    <property type="nucleotide sequence ID" value="NZ_JAMQAW010000042.1"/>
</dbReference>
<protein>
    <submittedName>
        <fullName evidence="1">Uncharacterized protein</fullName>
    </submittedName>
</protein>
<evidence type="ECO:0000313" key="2">
    <source>
        <dbReference type="Proteomes" id="UP001431429"/>
    </source>
</evidence>
<accession>A0ABT0UZL2</accession>
<proteinExistence type="predicted"/>
<sequence length="236" mass="26664">MAFGKRTDLVPGVVFIIRLPFSEVCTHMQVAGKVMGAEIVEDGRAVQLYDGNGNRFSVPITTNEAGIGTSLGTGEMWSDSVFATHVFHSWTAARGKFYVYVDGRRLSGTVTSRYEEALDEAKYHRERGRQTDVRYVRVKECYQMERGGTGWFQAAPIEDEPKISTLFKARGANAPLDEQWTVERPFQSYGTEQRTLAAGRTLAHHYGYGWAVRDTYMIPKFDDVQIFAGRYMIGEF</sequence>